<keyword evidence="3" id="KW-1185">Reference proteome</keyword>
<proteinExistence type="predicted"/>
<dbReference type="RefSeq" id="WP_317789582.1">
    <property type="nucleotide sequence ID" value="NZ_AP028461.1"/>
</dbReference>
<evidence type="ECO:0000256" key="1">
    <source>
        <dbReference type="SAM" id="SignalP"/>
    </source>
</evidence>
<sequence length="477" mass="49101">MHQRTLRWAAGLCAAATVLLGSPAQADTWDEPGATGGQVSAAQVEALALTAKPCASGGATDADADVASAVRPDMNGPRMGSAVNAYRISCARAITKAVYSAGLTERAAVIAVTTAITETTLNNWNGGDRDSVGLFQQRPSQGWGDADDLIKPAYATKQFLNAMIRKYPNDAWKSGDIGAICQKVQVSAVPDAYAREVHDARLIVDKLWPPSQPPSSEPLPRIGVLITNGTALVKEGSLSAGWVNEYSGVQQVVVDGDRVGVLTTDGRALVKEGGLSAGWTTQYTGVKQLALAGDRIGVLTTAGTALVKQGGLSAAWVNEYSGVRQIALAGNRIGVLTTAGVALVKQGGLSAGWVTEYSSVQELALSGDRIGVLTTAGVALVKDGGLSAGWVTEYSSVQQIALAGDRIGVLTTAGTALVKQGGLSAGWVTEYGNVRQIALAGDRIGVLTGTGVALVKDGGLSASWINEYTGVQQLALS</sequence>
<feature type="chain" id="PRO_5046754523" evidence="1">
    <location>
        <begin position="27"/>
        <end position="477"/>
    </location>
</feature>
<dbReference type="Proteomes" id="UP001597183">
    <property type="component" value="Unassembled WGS sequence"/>
</dbReference>
<feature type="signal peptide" evidence="1">
    <location>
        <begin position="1"/>
        <end position="26"/>
    </location>
</feature>
<gene>
    <name evidence="2" type="ORF">ACFQ5G_37780</name>
</gene>
<evidence type="ECO:0000313" key="2">
    <source>
        <dbReference type="EMBL" id="MFD1371116.1"/>
    </source>
</evidence>
<name>A0ABW4AKH6_9ACTN</name>
<keyword evidence="1" id="KW-0732">Signal</keyword>
<accession>A0ABW4AKH6</accession>
<evidence type="ECO:0000313" key="3">
    <source>
        <dbReference type="Proteomes" id="UP001597183"/>
    </source>
</evidence>
<organism evidence="2 3">
    <name type="scientific">Actinoplanes sichuanensis</name>
    <dbReference type="NCBI Taxonomy" id="512349"/>
    <lineage>
        <taxon>Bacteria</taxon>
        <taxon>Bacillati</taxon>
        <taxon>Actinomycetota</taxon>
        <taxon>Actinomycetes</taxon>
        <taxon>Micromonosporales</taxon>
        <taxon>Micromonosporaceae</taxon>
        <taxon>Actinoplanes</taxon>
    </lineage>
</organism>
<comment type="caution">
    <text evidence="2">The sequence shown here is derived from an EMBL/GenBank/DDBJ whole genome shotgun (WGS) entry which is preliminary data.</text>
</comment>
<protein>
    <submittedName>
        <fullName evidence="2">Uncharacterized protein</fullName>
    </submittedName>
</protein>
<reference evidence="3" key="1">
    <citation type="journal article" date="2019" name="Int. J. Syst. Evol. Microbiol.">
        <title>The Global Catalogue of Microorganisms (GCM) 10K type strain sequencing project: providing services to taxonomists for standard genome sequencing and annotation.</title>
        <authorList>
            <consortium name="The Broad Institute Genomics Platform"/>
            <consortium name="The Broad Institute Genome Sequencing Center for Infectious Disease"/>
            <person name="Wu L."/>
            <person name="Ma J."/>
        </authorList>
    </citation>
    <scope>NUCLEOTIDE SEQUENCE [LARGE SCALE GENOMIC DNA]</scope>
    <source>
        <strain evidence="3">CCM 7526</strain>
    </source>
</reference>
<dbReference type="EMBL" id="JBHTMK010000051">
    <property type="protein sequence ID" value="MFD1371116.1"/>
    <property type="molecule type" value="Genomic_DNA"/>
</dbReference>